<organism evidence="5 6">
    <name type="scientific">Hondaea fermentalgiana</name>
    <dbReference type="NCBI Taxonomy" id="2315210"/>
    <lineage>
        <taxon>Eukaryota</taxon>
        <taxon>Sar</taxon>
        <taxon>Stramenopiles</taxon>
        <taxon>Bigyra</taxon>
        <taxon>Labyrinthulomycetes</taxon>
        <taxon>Thraustochytrida</taxon>
        <taxon>Thraustochytriidae</taxon>
        <taxon>Hondaea</taxon>
    </lineage>
</organism>
<protein>
    <submittedName>
        <fullName evidence="5">Enoyl-acyl-carrier-protein reductase, mitochondrial</fullName>
    </submittedName>
</protein>
<dbReference type="AlphaFoldDB" id="A0A2R5GEK9"/>
<keyword evidence="6" id="KW-1185">Reference proteome</keyword>
<dbReference type="Gene3D" id="3.90.180.10">
    <property type="entry name" value="Medium-chain alcohol dehydrogenases, catalytic domain"/>
    <property type="match status" value="1"/>
</dbReference>
<dbReference type="SUPFAM" id="SSF50129">
    <property type="entry name" value="GroES-like"/>
    <property type="match status" value="1"/>
</dbReference>
<keyword evidence="3" id="KW-0472">Membrane</keyword>
<evidence type="ECO:0000313" key="6">
    <source>
        <dbReference type="Proteomes" id="UP000241890"/>
    </source>
</evidence>
<dbReference type="EMBL" id="BEYU01000022">
    <property type="protein sequence ID" value="GBG26671.1"/>
    <property type="molecule type" value="Genomic_DNA"/>
</dbReference>
<dbReference type="InParanoid" id="A0A2R5GEK9"/>
<keyword evidence="2" id="KW-0560">Oxidoreductase</keyword>
<sequence>MDVVERIVSEVRAQPKVAWVAVPLVAAAMFAMAAGRKYYNETIPKSMWAMQATEKGKIELRRVPVPTPKEGEMLIKVQYSPLNPSDAHCAMDDFDESIVASYPHGIGYEASGIVVGSGGGFLPYWAATRKWRVSARDLTGVGKFWAEYGVVSVSNMVPLPSSVGMKEGSLSNINPLTALSMLVIAQEGGHKALVHTAASSTLGLQLIRAAPRFGVKIVAVVRGEKNERTLLEDMKHPADFIVRSDVSSFESDLKRAVQTTGATLAFDAINGEMSRKVYEALPGKALMHVYGELSGESMPDELASKKNDPVKPYSYYLVGPWLDAGGFWRKLKVTWYLYSMLPRELSSSVFREIDLQDSSLIDAVYAYAKNQKGGKAIIRMPAAAH</sequence>
<dbReference type="Gene3D" id="3.40.50.720">
    <property type="entry name" value="NAD(P)-binding Rossmann-like Domain"/>
    <property type="match status" value="1"/>
</dbReference>
<dbReference type="Proteomes" id="UP000241890">
    <property type="component" value="Unassembled WGS sequence"/>
</dbReference>
<comment type="caution">
    <text evidence="5">The sequence shown here is derived from an EMBL/GenBank/DDBJ whole genome shotgun (WGS) entry which is preliminary data.</text>
</comment>
<dbReference type="PANTHER" id="PTHR48106">
    <property type="entry name" value="QUINONE OXIDOREDUCTASE PIG3-RELATED"/>
    <property type="match status" value="1"/>
</dbReference>
<dbReference type="InterPro" id="IPR013154">
    <property type="entry name" value="ADH-like_N"/>
</dbReference>
<feature type="transmembrane region" description="Helical" evidence="3">
    <location>
        <begin position="17"/>
        <end position="35"/>
    </location>
</feature>
<accession>A0A2R5GEK9</accession>
<dbReference type="SUPFAM" id="SSF51735">
    <property type="entry name" value="NAD(P)-binding Rossmann-fold domains"/>
    <property type="match status" value="1"/>
</dbReference>
<name>A0A2R5GEK9_9STRA</name>
<gene>
    <name evidence="5" type="ORF">FCC1311_028922</name>
</gene>
<dbReference type="GO" id="GO:0070402">
    <property type="term" value="F:NADPH binding"/>
    <property type="evidence" value="ECO:0007669"/>
    <property type="project" value="TreeGrafter"/>
</dbReference>
<keyword evidence="3" id="KW-0812">Transmembrane</keyword>
<evidence type="ECO:0000313" key="5">
    <source>
        <dbReference type="EMBL" id="GBG26671.1"/>
    </source>
</evidence>
<dbReference type="InterPro" id="IPR036291">
    <property type="entry name" value="NAD(P)-bd_dom_sf"/>
</dbReference>
<evidence type="ECO:0000256" key="3">
    <source>
        <dbReference type="SAM" id="Phobius"/>
    </source>
</evidence>
<evidence type="ECO:0000259" key="4">
    <source>
        <dbReference type="Pfam" id="PF08240"/>
    </source>
</evidence>
<dbReference type="PANTHER" id="PTHR48106:SF18">
    <property type="entry name" value="QUINONE OXIDOREDUCTASE PIG3"/>
    <property type="match status" value="1"/>
</dbReference>
<keyword evidence="3" id="KW-1133">Transmembrane helix</keyword>
<keyword evidence="1" id="KW-0521">NADP</keyword>
<dbReference type="GO" id="GO:0016651">
    <property type="term" value="F:oxidoreductase activity, acting on NAD(P)H"/>
    <property type="evidence" value="ECO:0007669"/>
    <property type="project" value="TreeGrafter"/>
</dbReference>
<proteinExistence type="predicted"/>
<reference evidence="5 6" key="1">
    <citation type="submission" date="2017-12" db="EMBL/GenBank/DDBJ databases">
        <title>Sequencing, de novo assembly and annotation of complete genome of a new Thraustochytrid species, strain FCC1311.</title>
        <authorList>
            <person name="Sedici K."/>
            <person name="Godart F."/>
            <person name="Aiese Cigliano R."/>
            <person name="Sanseverino W."/>
            <person name="Barakat M."/>
            <person name="Ortet P."/>
            <person name="Marechal E."/>
            <person name="Cagnac O."/>
            <person name="Amato A."/>
        </authorList>
    </citation>
    <scope>NUCLEOTIDE SEQUENCE [LARGE SCALE GENOMIC DNA]</scope>
</reference>
<evidence type="ECO:0000256" key="1">
    <source>
        <dbReference type="ARBA" id="ARBA00022857"/>
    </source>
</evidence>
<dbReference type="InterPro" id="IPR011032">
    <property type="entry name" value="GroES-like_sf"/>
</dbReference>
<dbReference type="Pfam" id="PF08240">
    <property type="entry name" value="ADH_N"/>
    <property type="match status" value="1"/>
</dbReference>
<dbReference type="OrthoDB" id="61978at2759"/>
<feature type="domain" description="Alcohol dehydrogenase-like N-terminal" evidence="4">
    <location>
        <begin position="70"/>
        <end position="160"/>
    </location>
</feature>
<evidence type="ECO:0000256" key="2">
    <source>
        <dbReference type="ARBA" id="ARBA00023002"/>
    </source>
</evidence>